<feature type="chain" id="PRO_5015508587" description="Lipoprotein" evidence="1">
    <location>
        <begin position="16"/>
        <end position="163"/>
    </location>
</feature>
<evidence type="ECO:0000313" key="3">
    <source>
        <dbReference type="Proteomes" id="UP000245890"/>
    </source>
</evidence>
<name>A0A2U0S9D8_9SPHN</name>
<evidence type="ECO:0008006" key="4">
    <source>
        <dbReference type="Google" id="ProtNLM"/>
    </source>
</evidence>
<evidence type="ECO:0000256" key="1">
    <source>
        <dbReference type="SAM" id="SignalP"/>
    </source>
</evidence>
<dbReference type="RefSeq" id="WP_116467406.1">
    <property type="nucleotide sequence ID" value="NZ_QENQ01000001.1"/>
</dbReference>
<comment type="caution">
    <text evidence="2">The sequence shown here is derived from an EMBL/GenBank/DDBJ whole genome shotgun (WGS) entry which is preliminary data.</text>
</comment>
<dbReference type="EMBL" id="QENQ01000001">
    <property type="protein sequence ID" value="PVX27950.1"/>
    <property type="molecule type" value="Genomic_DNA"/>
</dbReference>
<dbReference type="PROSITE" id="PS51257">
    <property type="entry name" value="PROKAR_LIPOPROTEIN"/>
    <property type="match status" value="1"/>
</dbReference>
<feature type="signal peptide" evidence="1">
    <location>
        <begin position="1"/>
        <end position="15"/>
    </location>
</feature>
<protein>
    <recommendedName>
        <fullName evidence="4">Lipoprotein</fullName>
    </recommendedName>
</protein>
<dbReference type="OrthoDB" id="7594790at2"/>
<proteinExistence type="predicted"/>
<sequence length="163" mass="17079">MTRFLAPLLLTVALAACNGGTSITIEDNDSAGNAILATDGNGRVEIKAPGIEGSITLPKGALNAKDFDIEGVTLYPGSTLRNLRLDGGDGEKNGDGKVIVEFESPAEPTVVRDWFRDNMTKQGFKVTTKDANLIGTTEDGKPFALQLGDIGGGKTKGLMQVGR</sequence>
<evidence type="ECO:0000313" key="2">
    <source>
        <dbReference type="EMBL" id="PVX27950.1"/>
    </source>
</evidence>
<keyword evidence="1" id="KW-0732">Signal</keyword>
<keyword evidence="3" id="KW-1185">Reference proteome</keyword>
<dbReference type="AlphaFoldDB" id="A0A2U0S9D8"/>
<dbReference type="Proteomes" id="UP000245890">
    <property type="component" value="Unassembled WGS sequence"/>
</dbReference>
<organism evidence="2 3">
    <name type="scientific">Sphingomonas pokkalii</name>
    <dbReference type="NCBI Taxonomy" id="2175090"/>
    <lineage>
        <taxon>Bacteria</taxon>
        <taxon>Pseudomonadati</taxon>
        <taxon>Pseudomonadota</taxon>
        <taxon>Alphaproteobacteria</taxon>
        <taxon>Sphingomonadales</taxon>
        <taxon>Sphingomonadaceae</taxon>
        <taxon>Sphingomonas</taxon>
    </lineage>
</organism>
<gene>
    <name evidence="2" type="ORF">DD559_00125</name>
</gene>
<accession>A0A2U0S9D8</accession>
<reference evidence="2 3" key="1">
    <citation type="submission" date="2018-05" db="EMBL/GenBank/DDBJ databases">
        <title>Description of Sphingomonas pokkalii sp nov, isolated from the rhizosphere of saline tolerant pokkali rice and its draft genome analysis.</title>
        <authorList>
            <person name="Menon R."/>
            <person name="Kumari S."/>
            <person name="Rameshkumar N."/>
        </authorList>
    </citation>
    <scope>NUCLEOTIDE SEQUENCE [LARGE SCALE GENOMIC DNA]</scope>
    <source>
        <strain evidence="2 3">L3B27</strain>
    </source>
</reference>